<dbReference type="Proteomes" id="UP001144036">
    <property type="component" value="Unassembled WGS sequence"/>
</dbReference>
<organism evidence="1 2">
    <name type="scientific">Nonomuraea corallina</name>
    <dbReference type="NCBI Taxonomy" id="2989783"/>
    <lineage>
        <taxon>Bacteria</taxon>
        <taxon>Bacillati</taxon>
        <taxon>Actinomycetota</taxon>
        <taxon>Actinomycetes</taxon>
        <taxon>Streptosporangiales</taxon>
        <taxon>Streptosporangiaceae</taxon>
        <taxon>Nonomuraea</taxon>
    </lineage>
</organism>
<comment type="caution">
    <text evidence="1">The sequence shown here is derived from an EMBL/GenBank/DDBJ whole genome shotgun (WGS) entry which is preliminary data.</text>
</comment>
<evidence type="ECO:0000313" key="1">
    <source>
        <dbReference type="EMBL" id="MDA0634757.1"/>
    </source>
</evidence>
<protein>
    <submittedName>
        <fullName evidence="1">Uncharacterized protein</fullName>
    </submittedName>
</protein>
<dbReference type="EMBL" id="JAPNNL010000050">
    <property type="protein sequence ID" value="MDA0634757.1"/>
    <property type="molecule type" value="Genomic_DNA"/>
</dbReference>
<gene>
    <name evidence="1" type="ORF">OUY22_15135</name>
</gene>
<proteinExistence type="predicted"/>
<accession>A0ABT4SC70</accession>
<dbReference type="RefSeq" id="WP_270155581.1">
    <property type="nucleotide sequence ID" value="NZ_JAPNNL010000050.1"/>
</dbReference>
<name>A0ABT4SC70_9ACTN</name>
<reference evidence="1" key="1">
    <citation type="submission" date="2022-11" db="EMBL/GenBank/DDBJ databases">
        <title>Nonomuraea corallina sp. nov., a new species of the genus Nonomuraea isolated from sea side sediment in Thai sea.</title>
        <authorList>
            <person name="Ngamcharungchit C."/>
            <person name="Matsumoto A."/>
            <person name="Suriyachadkun C."/>
            <person name="Panbangred W."/>
            <person name="Inahashi Y."/>
            <person name="Intra B."/>
        </authorList>
    </citation>
    <scope>NUCLEOTIDE SEQUENCE</scope>
    <source>
        <strain evidence="1">MCN248</strain>
    </source>
</reference>
<sequence>MEYSILMPGASIDGVGRIERSLIGHDAEVTRAPDTPRAHRLVLGDHSKVQISS</sequence>
<evidence type="ECO:0000313" key="2">
    <source>
        <dbReference type="Proteomes" id="UP001144036"/>
    </source>
</evidence>
<keyword evidence="2" id="KW-1185">Reference proteome</keyword>